<keyword evidence="2" id="KW-0503">Monooxygenase</keyword>
<dbReference type="GO" id="GO:0020037">
    <property type="term" value="F:heme binding"/>
    <property type="evidence" value="ECO:0007669"/>
    <property type="project" value="InterPro"/>
</dbReference>
<name>A0A7X0RGJ6_9ACTN</name>
<reference evidence="3 4" key="1">
    <citation type="submission" date="2020-08" db="EMBL/GenBank/DDBJ databases">
        <authorList>
            <person name="Seo M.-J."/>
        </authorList>
    </citation>
    <scope>NUCLEOTIDE SEQUENCE [LARGE SCALE GENOMIC DNA]</scope>
    <source>
        <strain evidence="3 4">KIGAM211</strain>
    </source>
</reference>
<evidence type="ECO:0000256" key="2">
    <source>
        <dbReference type="RuleBase" id="RU000461"/>
    </source>
</evidence>
<keyword evidence="2" id="KW-0349">Heme</keyword>
<dbReference type="PANTHER" id="PTHR46696">
    <property type="entry name" value="P450, PUTATIVE (EUROFUNG)-RELATED"/>
    <property type="match status" value="1"/>
</dbReference>
<dbReference type="PANTHER" id="PTHR46696:SF1">
    <property type="entry name" value="CYTOCHROME P450 YJIB-RELATED"/>
    <property type="match status" value="1"/>
</dbReference>
<gene>
    <name evidence="3" type="ORF">H5V45_10820</name>
</gene>
<sequence length="380" mass="41892">MSRDPYPMWARLRAEAPVAYSPSLERYLVTRYADIVELEKTPEVFSSREEDSLLTRVVGHNMLREDNAPHHRIRSAAEPPTRPRQVRDIWSTAFATNCGRVLEDLAPRGRGDLIADFISPLVELNLAAVLGIGGVPRGTMTQWSAHMMAGNGNYADDQEIWARAKAATAEIDEYVRLAVDRVQGSADDSIISAMVHADDPLPLDEVQNNVKVIIGGGINEPLHVFGTGAWQALTDPALRARLVDDPALWRKVFEESARWISPIGLYPRQVLSEYEVAGIRLPAGSRVALVIGSGNRDSAVIQNADVFDIDREPVAHLAFGGGPHFCMGAWVARHQIGALAWPAVFDRLRGLRLVEGFEPEISGWVFRGLKSLPVEWEAVG</sequence>
<evidence type="ECO:0000313" key="4">
    <source>
        <dbReference type="Proteomes" id="UP000523955"/>
    </source>
</evidence>
<dbReference type="AlphaFoldDB" id="A0A7X0RGJ6"/>
<dbReference type="InterPro" id="IPR001128">
    <property type="entry name" value="Cyt_P450"/>
</dbReference>
<dbReference type="PRINTS" id="PR00359">
    <property type="entry name" value="BP450"/>
</dbReference>
<dbReference type="Gene3D" id="1.10.630.10">
    <property type="entry name" value="Cytochrome P450"/>
    <property type="match status" value="1"/>
</dbReference>
<evidence type="ECO:0000313" key="3">
    <source>
        <dbReference type="EMBL" id="MBB6627812.1"/>
    </source>
</evidence>
<dbReference type="SUPFAM" id="SSF48264">
    <property type="entry name" value="Cytochrome P450"/>
    <property type="match status" value="1"/>
</dbReference>
<keyword evidence="2" id="KW-0408">Iron</keyword>
<keyword evidence="4" id="KW-1185">Reference proteome</keyword>
<dbReference type="EMBL" id="JACKXE010000001">
    <property type="protein sequence ID" value="MBB6627812.1"/>
    <property type="molecule type" value="Genomic_DNA"/>
</dbReference>
<evidence type="ECO:0000256" key="1">
    <source>
        <dbReference type="ARBA" id="ARBA00010617"/>
    </source>
</evidence>
<dbReference type="GO" id="GO:0004497">
    <property type="term" value="F:monooxygenase activity"/>
    <property type="evidence" value="ECO:0007669"/>
    <property type="project" value="UniProtKB-KW"/>
</dbReference>
<protein>
    <submittedName>
        <fullName evidence="3">Cytochrome P450</fullName>
    </submittedName>
</protein>
<dbReference type="Pfam" id="PF00067">
    <property type="entry name" value="p450"/>
    <property type="match status" value="1"/>
</dbReference>
<dbReference type="InterPro" id="IPR036396">
    <property type="entry name" value="Cyt_P450_sf"/>
</dbReference>
<organism evidence="3 4">
    <name type="scientific">Nocardioides luti</name>
    <dbReference type="NCBI Taxonomy" id="2761101"/>
    <lineage>
        <taxon>Bacteria</taxon>
        <taxon>Bacillati</taxon>
        <taxon>Actinomycetota</taxon>
        <taxon>Actinomycetes</taxon>
        <taxon>Propionibacteriales</taxon>
        <taxon>Nocardioidaceae</taxon>
        <taxon>Nocardioides</taxon>
    </lineage>
</organism>
<keyword evidence="2" id="KW-0479">Metal-binding</keyword>
<dbReference type="InterPro" id="IPR002397">
    <property type="entry name" value="Cyt_P450_B"/>
</dbReference>
<dbReference type="GO" id="GO:0005506">
    <property type="term" value="F:iron ion binding"/>
    <property type="evidence" value="ECO:0007669"/>
    <property type="project" value="InterPro"/>
</dbReference>
<keyword evidence="2" id="KW-0560">Oxidoreductase</keyword>
<dbReference type="GO" id="GO:0016705">
    <property type="term" value="F:oxidoreductase activity, acting on paired donors, with incorporation or reduction of molecular oxygen"/>
    <property type="evidence" value="ECO:0007669"/>
    <property type="project" value="InterPro"/>
</dbReference>
<dbReference type="PROSITE" id="PS00086">
    <property type="entry name" value="CYTOCHROME_P450"/>
    <property type="match status" value="1"/>
</dbReference>
<comment type="caution">
    <text evidence="3">The sequence shown here is derived from an EMBL/GenBank/DDBJ whole genome shotgun (WGS) entry which is preliminary data.</text>
</comment>
<dbReference type="Proteomes" id="UP000523955">
    <property type="component" value="Unassembled WGS sequence"/>
</dbReference>
<proteinExistence type="inferred from homology"/>
<accession>A0A7X0RGJ6</accession>
<comment type="similarity">
    <text evidence="1 2">Belongs to the cytochrome P450 family.</text>
</comment>
<dbReference type="InterPro" id="IPR017972">
    <property type="entry name" value="Cyt_P450_CS"/>
</dbReference>